<dbReference type="GO" id="GO:0006488">
    <property type="term" value="P:dolichol-linked oligosaccharide biosynthetic process"/>
    <property type="evidence" value="ECO:0007669"/>
    <property type="project" value="UniProtKB-UniRule"/>
</dbReference>
<comment type="subcellular location">
    <subcellularLocation>
        <location evidence="1">Endoplasmic reticulum membrane</location>
        <topology evidence="1">Multi-pass membrane protein</topology>
    </subcellularLocation>
</comment>
<comment type="caution">
    <text evidence="14">Lacks conserved residue(s) required for the propagation of feature annotation.</text>
</comment>
<keyword evidence="15" id="KW-0732">Signal</keyword>
<evidence type="ECO:0000256" key="5">
    <source>
        <dbReference type="ARBA" id="ARBA00018512"/>
    </source>
</evidence>
<feature type="transmembrane region" description="Helical" evidence="14">
    <location>
        <begin position="235"/>
        <end position="255"/>
    </location>
</feature>
<keyword evidence="17" id="KW-1185">Reference proteome</keyword>
<evidence type="ECO:0000256" key="2">
    <source>
        <dbReference type="ARBA" id="ARBA00004922"/>
    </source>
</evidence>
<dbReference type="InParanoid" id="A0A0D0E8A5"/>
<evidence type="ECO:0000256" key="1">
    <source>
        <dbReference type="ARBA" id="ARBA00004477"/>
    </source>
</evidence>
<evidence type="ECO:0000256" key="8">
    <source>
        <dbReference type="ARBA" id="ARBA00022692"/>
    </source>
</evidence>
<comment type="pathway">
    <text evidence="2">Protein modification; protein glycosylation.</text>
</comment>
<sequence>MSGPGTRILFLSYCGVAVSLLREFNNAVTEPYMDEPFHVPQAQAFCRGEWSTWDPKITTPPGMYILSVLLHRIFMFRCNVALLRFTVTLTLLALPLFLTRLLTFHQRRRPPPLLAPTAEALILSTFPIAWFYGFLYYTEVPSLVSVLFTMILATQDWHWPAAVLGVISCLFRQTNIIWTLYAFAISQLMRLRCKRRNGSLHDPPALSAGPGEWYGWHSRDILRSIISAPAALPELLPTFVPYMLALVMFGAFVFWNGGIVLGDKANHVPVLHVPQLYYFTAFATLMGWPAVVFGRGGPLKLAREVVHRMRVVFTVLLSAFMVFTVHRFTIHHPFLLADNRHYTFYVWRRVFMLHRLVPYLFIPGYQACAWAWWLRVAPDQTLLQSLILPIAIMPTLLPTPLLEPRYFLVPYILLRAQVVDMRPVGLVAEGVWYAAINVATIYVFLYNEREGVGRFMW</sequence>
<feature type="transmembrane region" description="Helical" evidence="14">
    <location>
        <begin position="275"/>
        <end position="294"/>
    </location>
</feature>
<evidence type="ECO:0000313" key="17">
    <source>
        <dbReference type="Proteomes" id="UP000054538"/>
    </source>
</evidence>
<feature type="transmembrane region" description="Helical" evidence="14">
    <location>
        <begin position="356"/>
        <end position="374"/>
    </location>
</feature>
<dbReference type="EMBL" id="KN824897">
    <property type="protein sequence ID" value="KIK98329.1"/>
    <property type="molecule type" value="Genomic_DNA"/>
</dbReference>
<feature type="chain" id="PRO_5002221107" description="Dol-P-Glc:Glc(2)Man(9)GlcNAc(2)-PP-Dol alpha-1,2-glucosyltransferase" evidence="15">
    <location>
        <begin position="20"/>
        <end position="457"/>
    </location>
</feature>
<comment type="catalytic activity">
    <reaction evidence="13">
        <text>an alpha-D-Glc-(1-&gt;3)-alpha-D-Glc-(1-&gt;3)-alpha-D-Man-(1-&gt;2)-alpha-D-Man-(1-&gt;2)-alpha-D-Man-(1-&gt;3)-[alpha-D-Man-(1-&gt;2)-alpha-D-Man-(1-&gt;3)-[alpha-D-Man-(1-&gt;2)-alpha-D-Man-(1-&gt;6)]-alpha-D-Man-(1-&gt;6)]-beta-D-Man-(1-&gt;4)-beta-D-GlcNAc-(1-&gt;4)-alpha-D-GlcNAc-diphospho-di-trans,poly-cis-dolichol + a di-trans,poly-cis-dolichyl beta-D-glucosyl phosphate = a alpha-D-Glc-(1-&gt;2)-alpha-D-Glc-(1-&gt;3)-alpha-D-Glc-(1-&gt;3)-alpha-D-Man-(1-&gt;2)-alpha-D-Man-(1-&gt;2)-alpha-D-Man-(1-&gt;3)-[alpha-D-Man-(1-&gt;2)-alpha-D-Man-(1-&gt;3)-[alpha-D-Man-(1-&gt;2)-alpha-D-Man-(1-&gt;6)]-alpha-D-Man-(1-&gt;6)]-beta-D-Man-(1-&gt;4)-beta-D-GlcNAc-(1-&gt;4)-alpha-D-GlcNAc-diphospho-di-trans,poly-cis-dolichol + a di-trans,poly-cis-dolichyl phosphate + H(+)</text>
        <dbReference type="Rhea" id="RHEA:29543"/>
        <dbReference type="Rhea" id="RHEA-COMP:19498"/>
        <dbReference type="Rhea" id="RHEA-COMP:19502"/>
        <dbReference type="Rhea" id="RHEA-COMP:19512"/>
        <dbReference type="Rhea" id="RHEA-COMP:19522"/>
        <dbReference type="ChEBI" id="CHEBI:15378"/>
        <dbReference type="ChEBI" id="CHEBI:57525"/>
        <dbReference type="ChEBI" id="CHEBI:57683"/>
        <dbReference type="ChEBI" id="CHEBI:132522"/>
        <dbReference type="ChEBI" id="CHEBI:132523"/>
        <dbReference type="EC" id="2.4.1.256"/>
    </reaction>
    <physiologicalReaction direction="left-to-right" evidence="13">
        <dbReference type="Rhea" id="RHEA:29544"/>
    </physiologicalReaction>
</comment>
<dbReference type="Pfam" id="PF04922">
    <property type="entry name" value="DIE2_ALG10"/>
    <property type="match status" value="1"/>
</dbReference>
<comment type="similarity">
    <text evidence="3 14">Belongs to the ALG10 glucosyltransferase family.</text>
</comment>
<gene>
    <name evidence="16" type="ORF">PAXRUDRAFT_31248</name>
</gene>
<organism evidence="16 17">
    <name type="scientific">Paxillus rubicundulus Ve08.2h10</name>
    <dbReference type="NCBI Taxonomy" id="930991"/>
    <lineage>
        <taxon>Eukaryota</taxon>
        <taxon>Fungi</taxon>
        <taxon>Dikarya</taxon>
        <taxon>Basidiomycota</taxon>
        <taxon>Agaricomycotina</taxon>
        <taxon>Agaricomycetes</taxon>
        <taxon>Agaricomycetidae</taxon>
        <taxon>Boletales</taxon>
        <taxon>Paxilineae</taxon>
        <taxon>Paxillaceae</taxon>
        <taxon>Paxillus</taxon>
    </lineage>
</organism>
<protein>
    <recommendedName>
        <fullName evidence="5 14">Dol-P-Glc:Glc(2)Man(9)GlcNAc(2)-PP-Dol alpha-1,2-glucosyltransferase</fullName>
        <ecNumber evidence="4 14">2.4.1.256</ecNumber>
    </recommendedName>
</protein>
<evidence type="ECO:0000256" key="6">
    <source>
        <dbReference type="ARBA" id="ARBA00022676"/>
    </source>
</evidence>
<feature type="transmembrane region" description="Helical" evidence="14">
    <location>
        <begin position="81"/>
        <end position="101"/>
    </location>
</feature>
<evidence type="ECO:0000256" key="7">
    <source>
        <dbReference type="ARBA" id="ARBA00022679"/>
    </source>
</evidence>
<feature type="signal peptide" evidence="15">
    <location>
        <begin position="1"/>
        <end position="19"/>
    </location>
</feature>
<feature type="transmembrane region" description="Helical" evidence="14">
    <location>
        <begin position="430"/>
        <end position="447"/>
    </location>
</feature>
<evidence type="ECO:0000256" key="13">
    <source>
        <dbReference type="ARBA" id="ARBA00048064"/>
    </source>
</evidence>
<evidence type="ECO:0000256" key="12">
    <source>
        <dbReference type="ARBA" id="ARBA00044727"/>
    </source>
</evidence>
<feature type="transmembrane region" description="Helical" evidence="14">
    <location>
        <begin position="315"/>
        <end position="336"/>
    </location>
</feature>
<dbReference type="PANTHER" id="PTHR12989">
    <property type="entry name" value="ALPHA-1,2-GLUCOSYLTRANSFERASE ALG10"/>
    <property type="match status" value="1"/>
</dbReference>
<dbReference type="FunCoup" id="A0A0D0E8A5">
    <property type="interactions" value="637"/>
</dbReference>
<evidence type="ECO:0000256" key="11">
    <source>
        <dbReference type="ARBA" id="ARBA00023136"/>
    </source>
</evidence>
<reference evidence="16 17" key="1">
    <citation type="submission" date="2014-04" db="EMBL/GenBank/DDBJ databases">
        <authorList>
            <consortium name="DOE Joint Genome Institute"/>
            <person name="Kuo A."/>
            <person name="Kohler A."/>
            <person name="Jargeat P."/>
            <person name="Nagy L.G."/>
            <person name="Floudas D."/>
            <person name="Copeland A."/>
            <person name="Barry K.W."/>
            <person name="Cichocki N."/>
            <person name="Veneault-Fourrey C."/>
            <person name="LaButti K."/>
            <person name="Lindquist E.A."/>
            <person name="Lipzen A."/>
            <person name="Lundell T."/>
            <person name="Morin E."/>
            <person name="Murat C."/>
            <person name="Sun H."/>
            <person name="Tunlid A."/>
            <person name="Henrissat B."/>
            <person name="Grigoriev I.V."/>
            <person name="Hibbett D.S."/>
            <person name="Martin F."/>
            <person name="Nordberg H.P."/>
            <person name="Cantor M.N."/>
            <person name="Hua S.X."/>
        </authorList>
    </citation>
    <scope>NUCLEOTIDE SEQUENCE [LARGE SCALE GENOMIC DNA]</scope>
    <source>
        <strain evidence="16 17">Ve08.2h10</strain>
    </source>
</reference>
<dbReference type="OrthoDB" id="4769at2759"/>
<accession>A0A0D0E8A5</accession>
<dbReference type="AlphaFoldDB" id="A0A0D0E8A5"/>
<keyword evidence="10 14" id="KW-1133">Transmembrane helix</keyword>
<reference evidence="17" key="2">
    <citation type="submission" date="2015-01" db="EMBL/GenBank/DDBJ databases">
        <title>Evolutionary Origins and Diversification of the Mycorrhizal Mutualists.</title>
        <authorList>
            <consortium name="DOE Joint Genome Institute"/>
            <consortium name="Mycorrhizal Genomics Consortium"/>
            <person name="Kohler A."/>
            <person name="Kuo A."/>
            <person name="Nagy L.G."/>
            <person name="Floudas D."/>
            <person name="Copeland A."/>
            <person name="Barry K.W."/>
            <person name="Cichocki N."/>
            <person name="Veneault-Fourrey C."/>
            <person name="LaButti K."/>
            <person name="Lindquist E.A."/>
            <person name="Lipzen A."/>
            <person name="Lundell T."/>
            <person name="Morin E."/>
            <person name="Murat C."/>
            <person name="Riley R."/>
            <person name="Ohm R."/>
            <person name="Sun H."/>
            <person name="Tunlid A."/>
            <person name="Henrissat B."/>
            <person name="Grigoriev I.V."/>
            <person name="Hibbett D.S."/>
            <person name="Martin F."/>
        </authorList>
    </citation>
    <scope>NUCLEOTIDE SEQUENCE [LARGE SCALE GENOMIC DNA]</scope>
    <source>
        <strain evidence="17">Ve08.2h10</strain>
    </source>
</reference>
<evidence type="ECO:0000256" key="14">
    <source>
        <dbReference type="PIRNR" id="PIRNR028810"/>
    </source>
</evidence>
<keyword evidence="7 16" id="KW-0808">Transferase</keyword>
<dbReference type="GO" id="GO:0106073">
    <property type="term" value="F:dolichyl pyrophosphate Glc2Man9GlcNAc2 alpha-1,2-glucosyltransferase activity"/>
    <property type="evidence" value="ECO:0007669"/>
    <property type="project" value="UniProtKB-UniRule"/>
</dbReference>
<keyword evidence="11 14" id="KW-0472">Membrane</keyword>
<dbReference type="InterPro" id="IPR016900">
    <property type="entry name" value="Alg10"/>
</dbReference>
<keyword evidence="8 14" id="KW-0812">Transmembrane</keyword>
<dbReference type="Proteomes" id="UP000054538">
    <property type="component" value="Unassembled WGS sequence"/>
</dbReference>
<name>A0A0D0E8A5_9AGAM</name>
<evidence type="ECO:0000256" key="3">
    <source>
        <dbReference type="ARBA" id="ARBA00010600"/>
    </source>
</evidence>
<feature type="transmembrane region" description="Helical" evidence="14">
    <location>
        <begin position="157"/>
        <end position="185"/>
    </location>
</feature>
<proteinExistence type="inferred from homology"/>
<keyword evidence="6 14" id="KW-0328">Glycosyltransferase</keyword>
<evidence type="ECO:0000256" key="4">
    <source>
        <dbReference type="ARBA" id="ARBA00011967"/>
    </source>
</evidence>
<evidence type="ECO:0000313" key="16">
    <source>
        <dbReference type="EMBL" id="KIK98329.1"/>
    </source>
</evidence>
<dbReference type="HOGENOM" id="CLU_017053_1_0_1"/>
<feature type="transmembrane region" description="Helical" evidence="14">
    <location>
        <begin position="381"/>
        <end position="401"/>
    </location>
</feature>
<evidence type="ECO:0000256" key="15">
    <source>
        <dbReference type="SAM" id="SignalP"/>
    </source>
</evidence>
<evidence type="ECO:0000256" key="10">
    <source>
        <dbReference type="ARBA" id="ARBA00022989"/>
    </source>
</evidence>
<dbReference type="GO" id="GO:0005789">
    <property type="term" value="C:endoplasmic reticulum membrane"/>
    <property type="evidence" value="ECO:0007669"/>
    <property type="project" value="UniProtKB-SubCell"/>
</dbReference>
<keyword evidence="9" id="KW-0256">Endoplasmic reticulum</keyword>
<dbReference type="STRING" id="930991.A0A0D0E8A5"/>
<dbReference type="PIRSF" id="PIRSF028810">
    <property type="entry name" value="Alpha1_2_glucosyltferase_Alg10"/>
    <property type="match status" value="1"/>
</dbReference>
<evidence type="ECO:0000256" key="9">
    <source>
        <dbReference type="ARBA" id="ARBA00022824"/>
    </source>
</evidence>
<dbReference type="PANTHER" id="PTHR12989:SF10">
    <property type="entry name" value="DOL-P-GLC:GLC(2)MAN(9)GLCNAC(2)-PP-DOL ALPHA-1,2-GLUCOSYLTRANSFERASE-RELATED"/>
    <property type="match status" value="1"/>
</dbReference>
<comment type="function">
    <text evidence="12">Dol-P-Glc:Glc(2)Man(9)GlcNAc(2)-PP-Dol alpha-1,2-glucosyltransferase that operates in the biosynthetic pathway of dolichol-linked oligosaccharides, the glycan precursors employed in protein asparagine (N)-glycosylation. The assembly of dolichol-linked oligosaccharides begins on the cytosolic side of the endoplasmic reticulum membrane and finishes in its lumen. The sequential addition of sugars to dolichol pyrophosphate produces dolichol-linked oligosaccharides containing fourteen sugars, including two GlcNAcs, nine mannoses and three glucoses. Once assembled, the oligosaccharide is transferred from the lipid to nascent proteins by oligosaccharyltransferases. In the lumen of the endoplasmic reticulum, adds the third and last glucose residue from dolichyl phosphate glucose (Dol-P-Glc) onto the lipid-linked oligosaccharide intermediate Glc(2)Man(9)GlcNAc(2)-PP-Dol to produce Glc(3)Man(9)GlcNAc(2)-PP-Dol.</text>
</comment>
<dbReference type="EC" id="2.4.1.256" evidence="4 14"/>